<keyword evidence="7" id="KW-0998">Cell outer membrane</keyword>
<evidence type="ECO:0000313" key="10">
    <source>
        <dbReference type="Proteomes" id="UP001236239"/>
    </source>
</evidence>
<dbReference type="AlphaFoldDB" id="A0AAJ6NAQ5"/>
<reference evidence="9" key="1">
    <citation type="journal article" date="2023" name="Front. Microbiol.">
        <title>Phylogeography and host specificity of Pasteurellaceae pathogenic to sea-farmed fish in the north-east Atlantic.</title>
        <authorList>
            <person name="Gulla S."/>
            <person name="Colquhoun D.J."/>
            <person name="Olsen A.B."/>
            <person name="Spilsberg B."/>
            <person name="Lagesen K."/>
            <person name="Aakesson C.P."/>
            <person name="Strom S."/>
            <person name="Manji F."/>
            <person name="Birkbeck T.H."/>
            <person name="Nilsen H.K."/>
        </authorList>
    </citation>
    <scope>NUCLEOTIDE SEQUENCE</scope>
    <source>
        <strain evidence="9">TW16_20</strain>
    </source>
</reference>
<dbReference type="GO" id="GO:0015483">
    <property type="term" value="F:long-chain fatty acid transporting porin activity"/>
    <property type="evidence" value="ECO:0007669"/>
    <property type="project" value="TreeGrafter"/>
</dbReference>
<keyword evidence="6" id="KW-0472">Membrane</keyword>
<comment type="subcellular location">
    <subcellularLocation>
        <location evidence="1">Cell outer membrane</location>
        <topology evidence="1">Multi-pass membrane protein</topology>
    </subcellularLocation>
</comment>
<dbReference type="Pfam" id="PF03349">
    <property type="entry name" value="Toluene_X"/>
    <property type="match status" value="1"/>
</dbReference>
<dbReference type="SUPFAM" id="SSF56935">
    <property type="entry name" value="Porins"/>
    <property type="match status" value="1"/>
</dbReference>
<evidence type="ECO:0000256" key="2">
    <source>
        <dbReference type="ARBA" id="ARBA00008163"/>
    </source>
</evidence>
<evidence type="ECO:0000256" key="3">
    <source>
        <dbReference type="ARBA" id="ARBA00022452"/>
    </source>
</evidence>
<evidence type="ECO:0000256" key="5">
    <source>
        <dbReference type="ARBA" id="ARBA00022729"/>
    </source>
</evidence>
<evidence type="ECO:0000256" key="8">
    <source>
        <dbReference type="SAM" id="SignalP"/>
    </source>
</evidence>
<evidence type="ECO:0000256" key="4">
    <source>
        <dbReference type="ARBA" id="ARBA00022692"/>
    </source>
</evidence>
<proteinExistence type="inferred from homology"/>
<dbReference type="Proteomes" id="UP001236239">
    <property type="component" value="Unassembled WGS sequence"/>
</dbReference>
<comment type="similarity">
    <text evidence="2">Belongs to the OmpP1/FadL family.</text>
</comment>
<dbReference type="Gene3D" id="2.40.160.60">
    <property type="entry name" value="Outer membrane protein transport protein (OMPP1/FadL/TodX)"/>
    <property type="match status" value="1"/>
</dbReference>
<gene>
    <name evidence="9" type="ORF">QJU93_08330</name>
</gene>
<evidence type="ECO:0000256" key="7">
    <source>
        <dbReference type="ARBA" id="ARBA00023237"/>
    </source>
</evidence>
<name>A0AAJ6NAQ5_9PAST</name>
<evidence type="ECO:0000313" key="9">
    <source>
        <dbReference type="EMBL" id="MDP8173362.1"/>
    </source>
</evidence>
<accession>A0AAJ6NAQ5</accession>
<keyword evidence="3" id="KW-1134">Transmembrane beta strand</keyword>
<evidence type="ECO:0000256" key="1">
    <source>
        <dbReference type="ARBA" id="ARBA00004571"/>
    </source>
</evidence>
<feature type="chain" id="PRO_5042493342" evidence="8">
    <location>
        <begin position="23"/>
        <end position="439"/>
    </location>
</feature>
<keyword evidence="4" id="KW-0812">Transmembrane</keyword>
<dbReference type="InterPro" id="IPR005017">
    <property type="entry name" value="OMPP1/FadL/TodX"/>
</dbReference>
<keyword evidence="5 8" id="KW-0732">Signal</keyword>
<protein>
    <submittedName>
        <fullName evidence="9">Outer membrane protein transport protein</fullName>
    </submittedName>
</protein>
<feature type="signal peptide" evidence="8">
    <location>
        <begin position="1"/>
        <end position="22"/>
    </location>
</feature>
<dbReference type="EMBL" id="JASAYQ010000014">
    <property type="protein sequence ID" value="MDP8173362.1"/>
    <property type="molecule type" value="Genomic_DNA"/>
</dbReference>
<dbReference type="GO" id="GO:0009279">
    <property type="term" value="C:cell outer membrane"/>
    <property type="evidence" value="ECO:0007669"/>
    <property type="project" value="UniProtKB-SubCell"/>
</dbReference>
<comment type="caution">
    <text evidence="9">The sequence shown here is derived from an EMBL/GenBank/DDBJ whole genome shotgun (WGS) entry which is preliminary data.</text>
</comment>
<organism evidence="9 10">
    <name type="scientific">Phocoenobacter skyensis</name>
    <dbReference type="NCBI Taxonomy" id="97481"/>
    <lineage>
        <taxon>Bacteria</taxon>
        <taxon>Pseudomonadati</taxon>
        <taxon>Pseudomonadota</taxon>
        <taxon>Gammaproteobacteria</taxon>
        <taxon>Pasteurellales</taxon>
        <taxon>Pasteurellaceae</taxon>
        <taxon>Phocoenobacter</taxon>
    </lineage>
</organism>
<dbReference type="RefSeq" id="WP_306374891.1">
    <property type="nucleotide sequence ID" value="NZ_JASAYK010000010.1"/>
</dbReference>
<sequence length="439" mass="47076">MKKMVKLSLASMLTLSATGSLAAGFQLVEISTSGLGVAYAGNAAVAENASVVATNPALMTQFKGSEISVGGVYVDVDVDVSGTQTITTPMGAMSEDASHNNIVPVATLPNLYFVMPINDRFSIGGGMNLNYGLKTSFGENYSAGVLGGTTDLRAVNYNFSGAMKLDYGFSVGLGLNAVHSTAELTRYAGSFSQLINQQAGAGAGAGANIANKSTKVKHLKGEEWTFAWNAGVSYDINENHRIGLAYHSAVDIGFKGDFSSELPIRAGGTGGQDIAGSLDLTLPAFWELSGYHKLTDKLALQYSWKRTDWSSFKELRAVSNTGAELLQKTEEFSDSDRYAIGISYQAMDKLTLRAGLAYDEGASQEHPSISIPDTDRTWYSLGATYQFTPNLSTDFGYSYIHGHKNRFVENENISGVPVSWKGEGHSHVNLWGLNVNYKF</sequence>
<evidence type="ECO:0000256" key="6">
    <source>
        <dbReference type="ARBA" id="ARBA00023136"/>
    </source>
</evidence>
<dbReference type="PANTHER" id="PTHR35093">
    <property type="entry name" value="OUTER MEMBRANE PROTEIN NMB0088-RELATED"/>
    <property type="match status" value="1"/>
</dbReference>
<dbReference type="PANTHER" id="PTHR35093:SF3">
    <property type="entry name" value="LONG-CHAIN FATTY ACID TRANSPORT PROTEIN"/>
    <property type="match status" value="1"/>
</dbReference>